<comment type="caution">
    <text evidence="2">The sequence shown here is derived from an EMBL/GenBank/DDBJ whole genome shotgun (WGS) entry which is preliminary data.</text>
</comment>
<keyword evidence="3" id="KW-1185">Reference proteome</keyword>
<dbReference type="RefSeq" id="WP_343874317.1">
    <property type="nucleotide sequence ID" value="NZ_BAAAIX010000026.1"/>
</dbReference>
<sequence>MTWRPDTILDGFERLELPLPLATPVPGEPEVEGSLVGTLVRRAGGRRHRRAMLYVHGWSDYFFQAHLAEVVEAMGFDLYAVDLRRYGRSLREGQLAGFITDVDEYAEELDAALDVIRAEHSSVTVMGHSTGGLVTALWADQRRGELDGLVLNSPWLDLQGSPLLRAVTAPVLQRMRGSYPTTVIPLPNNGLYNRVINKDLGGEWVIDEGLKGGPNFAVRVGWLAAILAGHDRVAEGLQIDCPVLTLISARSDFRRTWDESLKSADTVLDVEKLAVRAVKLGPHVTVVRIVDGLHDLALSAEPVRTHYFDEIARWVRAYID</sequence>
<accession>A0ABW4RXR1</accession>
<keyword evidence="2" id="KW-0378">Hydrolase</keyword>
<gene>
    <name evidence="2" type="ORF">ACFSCS_12605</name>
</gene>
<dbReference type="GO" id="GO:0016787">
    <property type="term" value="F:hydrolase activity"/>
    <property type="evidence" value="ECO:0007669"/>
    <property type="project" value="UniProtKB-KW"/>
</dbReference>
<dbReference type="InterPro" id="IPR029058">
    <property type="entry name" value="AB_hydrolase_fold"/>
</dbReference>
<dbReference type="InterPro" id="IPR051044">
    <property type="entry name" value="MAG_DAG_Lipase"/>
</dbReference>
<organism evidence="2 3">
    <name type="scientific">Luteococcus peritonei</name>
    <dbReference type="NCBI Taxonomy" id="88874"/>
    <lineage>
        <taxon>Bacteria</taxon>
        <taxon>Bacillati</taxon>
        <taxon>Actinomycetota</taxon>
        <taxon>Actinomycetes</taxon>
        <taxon>Propionibacteriales</taxon>
        <taxon>Propionibacteriaceae</taxon>
        <taxon>Luteococcus</taxon>
    </lineage>
</organism>
<dbReference type="Pfam" id="PF12146">
    <property type="entry name" value="Hydrolase_4"/>
    <property type="match status" value="1"/>
</dbReference>
<dbReference type="EMBL" id="JBHUFZ010000028">
    <property type="protein sequence ID" value="MFD1891016.1"/>
    <property type="molecule type" value="Genomic_DNA"/>
</dbReference>
<dbReference type="Proteomes" id="UP001597326">
    <property type="component" value="Unassembled WGS sequence"/>
</dbReference>
<evidence type="ECO:0000313" key="3">
    <source>
        <dbReference type="Proteomes" id="UP001597326"/>
    </source>
</evidence>
<dbReference type="Gene3D" id="3.40.50.1820">
    <property type="entry name" value="alpha/beta hydrolase"/>
    <property type="match status" value="1"/>
</dbReference>
<name>A0ABW4RXR1_9ACTN</name>
<proteinExistence type="predicted"/>
<feature type="domain" description="Serine aminopeptidase S33" evidence="1">
    <location>
        <begin position="48"/>
        <end position="177"/>
    </location>
</feature>
<dbReference type="PANTHER" id="PTHR11614">
    <property type="entry name" value="PHOSPHOLIPASE-RELATED"/>
    <property type="match status" value="1"/>
</dbReference>
<evidence type="ECO:0000259" key="1">
    <source>
        <dbReference type="Pfam" id="PF12146"/>
    </source>
</evidence>
<evidence type="ECO:0000313" key="2">
    <source>
        <dbReference type="EMBL" id="MFD1891016.1"/>
    </source>
</evidence>
<reference evidence="3" key="1">
    <citation type="journal article" date="2019" name="Int. J. Syst. Evol. Microbiol.">
        <title>The Global Catalogue of Microorganisms (GCM) 10K type strain sequencing project: providing services to taxonomists for standard genome sequencing and annotation.</title>
        <authorList>
            <consortium name="The Broad Institute Genomics Platform"/>
            <consortium name="The Broad Institute Genome Sequencing Center for Infectious Disease"/>
            <person name="Wu L."/>
            <person name="Ma J."/>
        </authorList>
    </citation>
    <scope>NUCLEOTIDE SEQUENCE [LARGE SCALE GENOMIC DNA]</scope>
    <source>
        <strain evidence="3">CAIM 431</strain>
    </source>
</reference>
<dbReference type="SUPFAM" id="SSF53474">
    <property type="entry name" value="alpha/beta-Hydrolases"/>
    <property type="match status" value="1"/>
</dbReference>
<dbReference type="InterPro" id="IPR022742">
    <property type="entry name" value="Hydrolase_4"/>
</dbReference>
<protein>
    <submittedName>
        <fullName evidence="2">Alpha/beta hydrolase</fullName>
    </submittedName>
</protein>